<feature type="signal peptide" evidence="1">
    <location>
        <begin position="1"/>
        <end position="28"/>
    </location>
</feature>
<evidence type="ECO:0000313" key="3">
    <source>
        <dbReference type="Proteomes" id="UP001180453"/>
    </source>
</evidence>
<comment type="caution">
    <text evidence="2">The sequence shown here is derived from an EMBL/GenBank/DDBJ whole genome shotgun (WGS) entry which is preliminary data.</text>
</comment>
<proteinExistence type="predicted"/>
<keyword evidence="3" id="KW-1185">Reference proteome</keyword>
<dbReference type="EMBL" id="JAVDXU010000001">
    <property type="protein sequence ID" value="MDR7268802.1"/>
    <property type="molecule type" value="Genomic_DNA"/>
</dbReference>
<dbReference type="SUPFAM" id="SSF53850">
    <property type="entry name" value="Periplasmic binding protein-like II"/>
    <property type="match status" value="1"/>
</dbReference>
<dbReference type="Gene3D" id="3.40.190.10">
    <property type="entry name" value="Periplasmic binding protein-like II"/>
    <property type="match status" value="2"/>
</dbReference>
<sequence length="230" mass="25594">MNRQPLASTLRLAAAIACLALSVTAAQAQTVSLCMTDFPPYVSVELPDGGSLTALARRAFTAAGLTVQTQHVPWVRAFALAKNGDCMLMTMWRNEERDALFRYSLPVARMQLGFFVRSERKAPLPLDATVAYQRGSYLPPQLTTGRYKLHELIDPRPGLEMLSLGRVDAVFSERATFEYQLARQPGLAGTIRWQTALEVKPTFMAISKNHPQADAWLELLNQEIKSSIRN</sequence>
<gene>
    <name evidence="2" type="ORF">J2X20_001431</name>
</gene>
<evidence type="ECO:0000256" key="1">
    <source>
        <dbReference type="SAM" id="SignalP"/>
    </source>
</evidence>
<organism evidence="2 3">
    <name type="scientific">Roseateles saccharophilus</name>
    <name type="common">Pseudomonas saccharophila</name>
    <dbReference type="NCBI Taxonomy" id="304"/>
    <lineage>
        <taxon>Bacteria</taxon>
        <taxon>Pseudomonadati</taxon>
        <taxon>Pseudomonadota</taxon>
        <taxon>Betaproteobacteria</taxon>
        <taxon>Burkholderiales</taxon>
        <taxon>Sphaerotilaceae</taxon>
        <taxon>Roseateles</taxon>
    </lineage>
</organism>
<feature type="chain" id="PRO_5045056305" evidence="1">
    <location>
        <begin position="29"/>
        <end position="230"/>
    </location>
</feature>
<keyword evidence="1" id="KW-0732">Signal</keyword>
<evidence type="ECO:0000313" key="2">
    <source>
        <dbReference type="EMBL" id="MDR7268802.1"/>
    </source>
</evidence>
<dbReference type="PANTHER" id="PTHR35936">
    <property type="entry name" value="MEMBRANE-BOUND LYTIC MUREIN TRANSGLYCOSYLASE F"/>
    <property type="match status" value="1"/>
</dbReference>
<accession>A0ABU1YIX7</accession>
<name>A0ABU1YIX7_ROSSA</name>
<protein>
    <submittedName>
        <fullName evidence="2">Polar amino acid transport system substrate-binding protein</fullName>
    </submittedName>
</protein>
<dbReference type="PANTHER" id="PTHR35936:SF25">
    <property type="entry name" value="ABC TRANSPORTER SUBSTRATE-BINDING PROTEIN"/>
    <property type="match status" value="1"/>
</dbReference>
<dbReference type="Proteomes" id="UP001180453">
    <property type="component" value="Unassembled WGS sequence"/>
</dbReference>
<reference evidence="2 3" key="1">
    <citation type="submission" date="2023-07" db="EMBL/GenBank/DDBJ databases">
        <title>Sorghum-associated microbial communities from plants grown in Nebraska, USA.</title>
        <authorList>
            <person name="Schachtman D."/>
        </authorList>
    </citation>
    <scope>NUCLEOTIDE SEQUENCE [LARGE SCALE GENOMIC DNA]</scope>
    <source>
        <strain evidence="2 3">BE314</strain>
    </source>
</reference>
<dbReference type="RefSeq" id="WP_310262908.1">
    <property type="nucleotide sequence ID" value="NZ_JAVDXU010000001.1"/>
</dbReference>